<dbReference type="RefSeq" id="WP_198884339.1">
    <property type="nucleotide sequence ID" value="NZ_JAEKJA010000027.1"/>
</dbReference>
<dbReference type="GO" id="GO:0016788">
    <property type="term" value="F:hydrolase activity, acting on ester bonds"/>
    <property type="evidence" value="ECO:0007669"/>
    <property type="project" value="UniProtKB-ARBA"/>
</dbReference>
<dbReference type="Proteomes" id="UP000609531">
    <property type="component" value="Unassembled WGS sequence"/>
</dbReference>
<dbReference type="InterPro" id="IPR036514">
    <property type="entry name" value="SGNH_hydro_sf"/>
</dbReference>
<evidence type="ECO:0000313" key="2">
    <source>
        <dbReference type="Proteomes" id="UP000609531"/>
    </source>
</evidence>
<name>A0A934MJL7_9HYPH</name>
<sequence length="486" mass="53289">MDDRPIPPRRNKRTLAEATPRRLSADELQSMMLDVDIPDSQIRPYLQLDLASSRAFGPVVRVDPSTITESVEESAFALAQLNSIARWRRHRVYRRRIENWSGPVAVSEGDSWFQFPFLLDDVIDVLGIDYPIFSLGAAGDLLSEMVQQDELVGAIKAENPDIVFLSGGGNDLLGGGRLVNYLRRYREGRPASEYTRSTFDTLLNQTLEEYGTVFEAALSAGAPRIVCHAYDNAIPDGGRWLGRPFAALGIVDQPLQRRIIAHLIDRFHLGLSELSRRQGFAGRIVVADARDAVGEKDWWDELHPNDAGFARVAAAIKQSIAEADETETPIFHTAAALPIALARSDAMAFADHDEAVLIAELGRRVKLMGGSPEIAGLMNVEVTITEDEGLFDPFYQIGRRILRRLHRELHDLMCGTGEDDVADRKKLADAFGLGEAAVTAAIASVLVGSLGVAPYVAPVVAAILYKRGVKPTIAEVCVIWGEALEA</sequence>
<evidence type="ECO:0008006" key="3">
    <source>
        <dbReference type="Google" id="ProtNLM"/>
    </source>
</evidence>
<evidence type="ECO:0000313" key="1">
    <source>
        <dbReference type="EMBL" id="MBJ3778436.1"/>
    </source>
</evidence>
<organism evidence="1 2">
    <name type="scientific">Acuticoccus mangrovi</name>
    <dbReference type="NCBI Taxonomy" id="2796142"/>
    <lineage>
        <taxon>Bacteria</taxon>
        <taxon>Pseudomonadati</taxon>
        <taxon>Pseudomonadota</taxon>
        <taxon>Alphaproteobacteria</taxon>
        <taxon>Hyphomicrobiales</taxon>
        <taxon>Amorphaceae</taxon>
        <taxon>Acuticoccus</taxon>
    </lineage>
</organism>
<comment type="caution">
    <text evidence="1">The sequence shown here is derived from an EMBL/GenBank/DDBJ whole genome shotgun (WGS) entry which is preliminary data.</text>
</comment>
<keyword evidence="2" id="KW-1185">Reference proteome</keyword>
<dbReference type="SUPFAM" id="SSF52266">
    <property type="entry name" value="SGNH hydrolase"/>
    <property type="match status" value="1"/>
</dbReference>
<dbReference type="Gene3D" id="3.40.50.1110">
    <property type="entry name" value="SGNH hydrolase"/>
    <property type="match status" value="1"/>
</dbReference>
<accession>A0A934MJL7</accession>
<reference evidence="1" key="1">
    <citation type="submission" date="2020-12" db="EMBL/GenBank/DDBJ databases">
        <title>Bacterial taxonomy.</title>
        <authorList>
            <person name="Pan X."/>
        </authorList>
    </citation>
    <scope>NUCLEOTIDE SEQUENCE</scope>
    <source>
        <strain evidence="1">B2012</strain>
    </source>
</reference>
<dbReference type="AlphaFoldDB" id="A0A934MJL7"/>
<proteinExistence type="predicted"/>
<gene>
    <name evidence="1" type="ORF">JCR33_22240</name>
</gene>
<dbReference type="EMBL" id="JAEKJA010000027">
    <property type="protein sequence ID" value="MBJ3778436.1"/>
    <property type="molecule type" value="Genomic_DNA"/>
</dbReference>
<protein>
    <recommendedName>
        <fullName evidence="3">SGNH hydrolase-type esterase domain-containing protein</fullName>
    </recommendedName>
</protein>